<name>A0A5P9NP78_9GAMM</name>
<evidence type="ECO:0000313" key="2">
    <source>
        <dbReference type="Proteomes" id="UP000326287"/>
    </source>
</evidence>
<dbReference type="Proteomes" id="UP000326287">
    <property type="component" value="Chromosome"/>
</dbReference>
<dbReference type="Pfam" id="PF07963">
    <property type="entry name" value="N_methyl"/>
    <property type="match status" value="1"/>
</dbReference>
<dbReference type="RefSeq" id="WP_153239850.1">
    <property type="nucleotide sequence ID" value="NZ_CP036422.1"/>
</dbReference>
<organism evidence="1 2">
    <name type="scientific">Halioglobus maricola</name>
    <dbReference type="NCBI Taxonomy" id="2601894"/>
    <lineage>
        <taxon>Bacteria</taxon>
        <taxon>Pseudomonadati</taxon>
        <taxon>Pseudomonadota</taxon>
        <taxon>Gammaproteobacteria</taxon>
        <taxon>Cellvibrionales</taxon>
        <taxon>Halieaceae</taxon>
        <taxon>Halioglobus</taxon>
    </lineage>
</organism>
<proteinExistence type="predicted"/>
<reference evidence="1 2" key="1">
    <citation type="submission" date="2019-02" db="EMBL/GenBank/DDBJ databases">
        <authorList>
            <person name="Li S.-H."/>
        </authorList>
    </citation>
    <scope>NUCLEOTIDE SEQUENCE [LARGE SCALE GENOMIC DNA]</scope>
    <source>
        <strain evidence="1 2">IMCC14385</strain>
    </source>
</reference>
<dbReference type="AlphaFoldDB" id="A0A5P9NP78"/>
<dbReference type="OrthoDB" id="7864109at2"/>
<accession>A0A5P9NP78</accession>
<evidence type="ECO:0000313" key="1">
    <source>
        <dbReference type="EMBL" id="QFU76708.1"/>
    </source>
</evidence>
<protein>
    <submittedName>
        <fullName evidence="1">Prepilin-type N-terminal cleavage/methylation domain-containing protein</fullName>
    </submittedName>
</protein>
<dbReference type="InterPro" id="IPR045584">
    <property type="entry name" value="Pilin-like"/>
</dbReference>
<dbReference type="KEGG" id="halc:EY643_14180"/>
<dbReference type="InterPro" id="IPR012902">
    <property type="entry name" value="N_methyl_site"/>
</dbReference>
<dbReference type="SUPFAM" id="SSF54523">
    <property type="entry name" value="Pili subunits"/>
    <property type="match status" value="1"/>
</dbReference>
<gene>
    <name evidence="1" type="ORF">EY643_14180</name>
</gene>
<dbReference type="NCBIfam" id="TIGR02532">
    <property type="entry name" value="IV_pilin_GFxxxE"/>
    <property type="match status" value="1"/>
</dbReference>
<sequence length="125" mass="13807">MYRKSRGFSLLEMLVAIAILSLSLGALYQAATGATRNVRTAERYAYGVELARSLLAQNAQVPAKGVGDAGETESGYRWEVSSNAREQNRSSRVRAELHDLRVVVSWDDGSKTRQIVLDSVVEAYR</sequence>
<keyword evidence="2" id="KW-1185">Reference proteome</keyword>
<dbReference type="EMBL" id="CP036422">
    <property type="protein sequence ID" value="QFU76708.1"/>
    <property type="molecule type" value="Genomic_DNA"/>
</dbReference>